<evidence type="ECO:0000313" key="1">
    <source>
        <dbReference type="EMBL" id="SPU38237.1"/>
    </source>
</evidence>
<organism evidence="1 2">
    <name type="scientific">Lysinibacillus capsici</name>
    <dbReference type="NCBI Taxonomy" id="2115968"/>
    <lineage>
        <taxon>Bacteria</taxon>
        <taxon>Bacillati</taxon>
        <taxon>Bacillota</taxon>
        <taxon>Bacilli</taxon>
        <taxon>Bacillales</taxon>
        <taxon>Bacillaceae</taxon>
        <taxon>Lysinibacillus</taxon>
    </lineage>
</organism>
<dbReference type="RefSeq" id="WP_112118284.1">
    <property type="nucleotide sequence ID" value="NZ_UAQE01000004.1"/>
</dbReference>
<protein>
    <submittedName>
        <fullName evidence="1">Uncharacterized protein</fullName>
    </submittedName>
</protein>
<dbReference type="EMBL" id="UAQE01000004">
    <property type="protein sequence ID" value="SPU38237.1"/>
    <property type="molecule type" value="Genomic_DNA"/>
</dbReference>
<accession>A0A2X1A2S9</accession>
<dbReference type="Proteomes" id="UP000251431">
    <property type="component" value="Unassembled WGS sequence"/>
</dbReference>
<evidence type="ECO:0000313" key="2">
    <source>
        <dbReference type="Proteomes" id="UP000251431"/>
    </source>
</evidence>
<proteinExistence type="predicted"/>
<name>A0A2X1A2S9_9BACI</name>
<reference evidence="1 2" key="1">
    <citation type="submission" date="2018-06" db="EMBL/GenBank/DDBJ databases">
        <authorList>
            <consortium name="Pathogen Informatics"/>
            <person name="Doyle S."/>
        </authorList>
    </citation>
    <scope>NUCLEOTIDE SEQUENCE [LARGE SCALE GENOMIC DNA]</scope>
    <source>
        <strain evidence="1 2">NCTC7582</strain>
    </source>
</reference>
<sequence>MDYQVQLNNGQAINLTNAEFDTSAFTATLNDQKINFVNIGGAIINKHIIVSVLPVEATQTETETQA</sequence>
<gene>
    <name evidence="1" type="ORF">NCTC7582_04191</name>
</gene>
<dbReference type="AlphaFoldDB" id="A0A2X1A2S9"/>